<feature type="domain" description="DUF4986" evidence="2">
    <location>
        <begin position="543"/>
        <end position="597"/>
    </location>
</feature>
<feature type="domain" description="Glycoside hydrolase GH146 substrate-binding" evidence="3">
    <location>
        <begin position="609"/>
        <end position="762"/>
    </location>
</feature>
<proteinExistence type="predicted"/>
<dbReference type="InterPro" id="IPR046544">
    <property type="entry name" value="GH146_SB_dom"/>
</dbReference>
<dbReference type="InterPro" id="IPR032275">
    <property type="entry name" value="DUF4986"/>
</dbReference>
<gene>
    <name evidence="5" type="ORF">ABXS70_21450</name>
</gene>
<evidence type="ECO:0000259" key="2">
    <source>
        <dbReference type="Pfam" id="PF16375"/>
    </source>
</evidence>
<dbReference type="Pfam" id="PF20620">
    <property type="entry name" value="DUF6805"/>
    <property type="match status" value="1"/>
</dbReference>
<dbReference type="InterPro" id="IPR049046">
    <property type="entry name" value="Beta-AFase-like_GH127_middle"/>
</dbReference>
<dbReference type="Pfam" id="PF20736">
    <property type="entry name" value="Glyco_hydro127M"/>
    <property type="match status" value="1"/>
</dbReference>
<evidence type="ECO:0000259" key="1">
    <source>
        <dbReference type="Pfam" id="PF07944"/>
    </source>
</evidence>
<dbReference type="InterPro" id="IPR008928">
    <property type="entry name" value="6-hairpin_glycosidase_sf"/>
</dbReference>
<feature type="domain" description="Non-reducing end beta-L-arabinofuranosidase-like GH127 catalytic" evidence="1">
    <location>
        <begin position="13"/>
        <end position="388"/>
    </location>
</feature>
<accession>A0AAU8NB64</accession>
<organism evidence="5">
    <name type="scientific">Paenibacillus sp. AN1007</name>
    <dbReference type="NCBI Taxonomy" id="3151385"/>
    <lineage>
        <taxon>Bacteria</taxon>
        <taxon>Bacillati</taxon>
        <taxon>Bacillota</taxon>
        <taxon>Bacilli</taxon>
        <taxon>Bacillales</taxon>
        <taxon>Paenibacillaceae</taxon>
        <taxon>Paenibacillus</taxon>
    </lineage>
</organism>
<dbReference type="Pfam" id="PF16375">
    <property type="entry name" value="DUF4986"/>
    <property type="match status" value="1"/>
</dbReference>
<dbReference type="Pfam" id="PF07944">
    <property type="entry name" value="Beta-AFase-like_GH127_cat"/>
    <property type="match status" value="1"/>
</dbReference>
<dbReference type="PANTHER" id="PTHR31151">
    <property type="entry name" value="PROLINE-TRNA LIGASE (DUF1680)"/>
    <property type="match status" value="1"/>
</dbReference>
<dbReference type="SUPFAM" id="SSF48208">
    <property type="entry name" value="Six-hairpin glycosidases"/>
    <property type="match status" value="1"/>
</dbReference>
<evidence type="ECO:0000313" key="5">
    <source>
        <dbReference type="EMBL" id="XCP93744.1"/>
    </source>
</evidence>
<dbReference type="InterPro" id="IPR012878">
    <property type="entry name" value="Beta-AFase-like_GH127_cat"/>
</dbReference>
<sequence length="778" mass="87160">MIDTRKGFLGPAHVDLLEGPFQTSQHTGERYLVSLEIDRFLAPCYEAHGLTPRKERYAGWEARSISGHSLGHYMSALAVTYQATGNSALKQTLDYAVSELAAIQQTTGSGYIGGLPEEAFRIAFRAEHIGGFNIGEYWVPWYSVHKIYRGLIDAYQMTGNEQALGVVIRFADWAVEGLNFMTEEQIQTMLLCEHGGMNEVFAQLYGITGNAVYLKAAGQFTHELILEPLEQERDELQGRHANTQIPKVIGAAEIYNQDPVQTKYRTAAQFFWDTTVKHRSYVFGATSISEHYEAKGMESLGIKTGESCCTHNMMHLTKQLFAWNPDSGYMDYYENAVYNHILGTQDPDTGNKTYFASTLQGHYKIYGTRDTAWWCCTGSGMENPGKYAEAIYYEDGHDLYVNLFIASELDWVSQGLTLKLETDFPYSEKGTLTITEGSTSACLKLRVPSWLQEPMTAVVNGNSGQSYTQLEPGYLSIDRTWTAGDVITITLPMALRKYTARDDAHKAAFLYGPIVLAGALGSEGLPEDTIIDETALNPKTAPVPVIRTEEEDVNEWIRVVDKETLTFELSEEVTSTGEAVKLIPFYDVHHEFYTVYWSLNDEGDVLEKALNDITIDSVQPDGQQDEIGHQLESSCRGEKYNGSGTDGRSRLYMWREAYGVKEAAFSYRLAVDPGASNYLCAAYWGGDYLHFEREGVRYERQFSILVEDTVIGEQRIHMNKIGEVFYAVYDIPEVITRGKESVKVTFQASGDSGCAGKVTEVRTTRSRPEFLDVFGSQV</sequence>
<dbReference type="AlphaFoldDB" id="A0AAU8NB64"/>
<evidence type="ECO:0000259" key="3">
    <source>
        <dbReference type="Pfam" id="PF20620"/>
    </source>
</evidence>
<feature type="domain" description="Non-reducing end beta-L-arabinofuranosidase-like GH127 middle" evidence="4">
    <location>
        <begin position="399"/>
        <end position="493"/>
    </location>
</feature>
<evidence type="ECO:0000259" key="4">
    <source>
        <dbReference type="Pfam" id="PF20736"/>
    </source>
</evidence>
<name>A0AAU8NB64_9BACL</name>
<dbReference type="GO" id="GO:0005975">
    <property type="term" value="P:carbohydrate metabolic process"/>
    <property type="evidence" value="ECO:0007669"/>
    <property type="project" value="InterPro"/>
</dbReference>
<reference evidence="5" key="1">
    <citation type="submission" date="2024-05" db="EMBL/GenBank/DDBJ databases">
        <title>Draft genome assemblies of 36 bacteria isolated from hibernating arctic ground squirrels.</title>
        <authorList>
            <person name="McKee H."/>
            <person name="Mullen L."/>
            <person name="Drown D.M."/>
            <person name="Duddleston K.N."/>
        </authorList>
    </citation>
    <scope>NUCLEOTIDE SEQUENCE</scope>
    <source>
        <strain evidence="5">AN1007</strain>
    </source>
</reference>
<dbReference type="EMBL" id="CP159992">
    <property type="protein sequence ID" value="XCP93744.1"/>
    <property type="molecule type" value="Genomic_DNA"/>
</dbReference>
<dbReference type="PANTHER" id="PTHR31151:SF0">
    <property type="entry name" value="PROLINE-TRNA LIGASE (DUF1680)"/>
    <property type="match status" value="1"/>
</dbReference>
<protein>
    <submittedName>
        <fullName evidence="5">Beta-L-arabinofuranosidase domain-containing protein</fullName>
    </submittedName>
</protein>
<dbReference type="RefSeq" id="WP_366290739.1">
    <property type="nucleotide sequence ID" value="NZ_CP159992.1"/>
</dbReference>